<dbReference type="Proteomes" id="UP000576087">
    <property type="component" value="Unassembled WGS sequence"/>
</dbReference>
<evidence type="ECO:0000313" key="2">
    <source>
        <dbReference type="EMBL" id="MBB4411133.1"/>
    </source>
</evidence>
<gene>
    <name evidence="2" type="ORF">GGE31_001604</name>
    <name evidence="1" type="ORF">GGE33_000181</name>
    <name evidence="3" type="ORF">GGE35_001604</name>
</gene>
<protein>
    <submittedName>
        <fullName evidence="2">Uncharacterized protein</fullName>
    </submittedName>
</protein>
<dbReference type="AlphaFoldDB" id="A0A7W6XAQ2"/>
<keyword evidence="5" id="KW-1185">Reference proteome</keyword>
<evidence type="ECO:0000313" key="6">
    <source>
        <dbReference type="Proteomes" id="UP000576087"/>
    </source>
</evidence>
<dbReference type="Proteomes" id="UP000524535">
    <property type="component" value="Unassembled WGS sequence"/>
</dbReference>
<evidence type="ECO:0000313" key="4">
    <source>
        <dbReference type="Proteomes" id="UP000520770"/>
    </source>
</evidence>
<evidence type="ECO:0000313" key="1">
    <source>
        <dbReference type="EMBL" id="MBB4346473.1"/>
    </source>
</evidence>
<dbReference type="Proteomes" id="UP000520770">
    <property type="component" value="Unassembled WGS sequence"/>
</dbReference>
<proteinExistence type="predicted"/>
<reference evidence="4 5" key="1">
    <citation type="submission" date="2020-08" db="EMBL/GenBank/DDBJ databases">
        <title>Genomic Encyclopedia of Type Strains, Phase IV (KMG-V): Genome sequencing to study the core and pangenomes of soil and plant-associated prokaryotes.</title>
        <authorList>
            <person name="Whitman W."/>
        </authorList>
    </citation>
    <scope>NUCLEOTIDE SEQUENCE [LARGE SCALE GENOMIC DNA]</scope>
    <source>
        <strain evidence="2 5">SEMIA 444</strain>
        <strain evidence="1 4">SEMIA 448</strain>
        <strain evidence="3 6">SEMIA 452</strain>
    </source>
</reference>
<evidence type="ECO:0000313" key="3">
    <source>
        <dbReference type="EMBL" id="MBB4445822.1"/>
    </source>
</evidence>
<accession>A0A7W6XAQ2</accession>
<evidence type="ECO:0000313" key="5">
    <source>
        <dbReference type="Proteomes" id="UP000524535"/>
    </source>
</evidence>
<dbReference type="EMBL" id="JACIGY010000001">
    <property type="protein sequence ID" value="MBB4411133.1"/>
    <property type="molecule type" value="Genomic_DNA"/>
</dbReference>
<comment type="caution">
    <text evidence="2">The sequence shown here is derived from an EMBL/GenBank/DDBJ whole genome shotgun (WGS) entry which is preliminary data.</text>
</comment>
<dbReference type="EMBL" id="JACIGW010000001">
    <property type="protein sequence ID" value="MBB4346473.1"/>
    <property type="molecule type" value="Genomic_DNA"/>
</dbReference>
<sequence>MMRARTQFLQSDAILGLAIRASVDATDVANAMLVSWLRKRRDAILILGTAPILEG</sequence>
<dbReference type="EMBL" id="JACIHM010000001">
    <property type="protein sequence ID" value="MBB4445822.1"/>
    <property type="molecule type" value="Genomic_DNA"/>
</dbReference>
<organism evidence="2 5">
    <name type="scientific">Aliirhizobium cellulosilyticum</name>
    <dbReference type="NCBI Taxonomy" id="393664"/>
    <lineage>
        <taxon>Bacteria</taxon>
        <taxon>Pseudomonadati</taxon>
        <taxon>Pseudomonadota</taxon>
        <taxon>Alphaproteobacteria</taxon>
        <taxon>Hyphomicrobiales</taxon>
        <taxon>Rhizobiaceae</taxon>
        <taxon>Aliirhizobium</taxon>
    </lineage>
</organism>
<name>A0A7W6XAQ2_9HYPH</name>